<organism evidence="2">
    <name type="scientific">Parabacteroides goldsteinii</name>
    <dbReference type="NCBI Taxonomy" id="328812"/>
    <lineage>
        <taxon>Bacteria</taxon>
        <taxon>Pseudomonadati</taxon>
        <taxon>Bacteroidota</taxon>
        <taxon>Bacteroidia</taxon>
        <taxon>Bacteroidales</taxon>
        <taxon>Tannerellaceae</taxon>
        <taxon>Parabacteroides</taxon>
    </lineage>
</organism>
<dbReference type="EMBL" id="WKLP01000039">
    <property type="protein sequence ID" value="MRY13990.1"/>
    <property type="molecule type" value="Genomic_DNA"/>
</dbReference>
<dbReference type="Gene3D" id="3.30.1330.60">
    <property type="entry name" value="OmpA-like domain"/>
    <property type="match status" value="1"/>
</dbReference>
<keyword evidence="1" id="KW-0472">Membrane</keyword>
<accession>A0A6G1ZJE3</accession>
<reference evidence="2" key="1">
    <citation type="journal article" date="2019" name="Nat. Med.">
        <title>A library of human gut bacterial isolates paired with longitudinal multiomics data enables mechanistic microbiome research.</title>
        <authorList>
            <person name="Poyet M."/>
            <person name="Groussin M."/>
            <person name="Gibbons S.M."/>
            <person name="Avila-Pacheco J."/>
            <person name="Jiang X."/>
            <person name="Kearney S.M."/>
            <person name="Perrotta A.R."/>
            <person name="Berdy B."/>
            <person name="Zhao S."/>
            <person name="Lieberman T.D."/>
            <person name="Swanson P.K."/>
            <person name="Smith M."/>
            <person name="Roesemann S."/>
            <person name="Alexander J.E."/>
            <person name="Rich S.A."/>
            <person name="Livny J."/>
            <person name="Vlamakis H."/>
            <person name="Clish C."/>
            <person name="Bullock K."/>
            <person name="Deik A."/>
            <person name="Scott J."/>
            <person name="Pierce K.A."/>
            <person name="Xavier R.J."/>
            <person name="Alm E.J."/>
        </authorList>
    </citation>
    <scope>NUCLEOTIDE SEQUENCE</scope>
    <source>
        <strain evidence="2">BIOML-A4</strain>
    </source>
</reference>
<dbReference type="AlphaFoldDB" id="A0A6G1ZJE3"/>
<gene>
    <name evidence="2" type="ORF">GKE01_21385</name>
</gene>
<proteinExistence type="predicted"/>
<keyword evidence="1" id="KW-1133">Transmembrane helix</keyword>
<feature type="transmembrane region" description="Helical" evidence="1">
    <location>
        <begin position="22"/>
        <end position="42"/>
    </location>
</feature>
<name>A0A6G1ZJE3_9BACT</name>
<dbReference type="RefSeq" id="WP_010803021.1">
    <property type="nucleotide sequence ID" value="NZ_CAJSYT010000003.1"/>
</dbReference>
<dbReference type="InterPro" id="IPR036737">
    <property type="entry name" value="OmpA-like_sf"/>
</dbReference>
<evidence type="ECO:0000256" key="1">
    <source>
        <dbReference type="SAM" id="Phobius"/>
    </source>
</evidence>
<comment type="caution">
    <text evidence="2">The sequence shown here is derived from an EMBL/GenBank/DDBJ whole genome shotgun (WGS) entry which is preliminary data.</text>
</comment>
<evidence type="ECO:0008006" key="3">
    <source>
        <dbReference type="Google" id="ProtNLM"/>
    </source>
</evidence>
<protein>
    <recommendedName>
        <fullName evidence="3">OmpA family protein</fullName>
    </recommendedName>
</protein>
<sequence>MSKINFKEEGEQHNFWQNYTDLMSGFLIVFIITSIVAWYGYIQVTDRLGGDPNIEHTIKQIDLIREFLDAQKHLDSEYFVYNEKYQRFECTVNVLFARNDDKIPVASQADLINAGNELEDIIEKFNQSVNVAFKVVIEGRAARHLNYPTKIENEQADARGWKDAETLSYNRARSLYALWQENGILKDVEKINGEVFISGSGFGGQGRYSGYGPDGEDKNKTFIIQIIPYIKHI</sequence>
<evidence type="ECO:0000313" key="2">
    <source>
        <dbReference type="EMBL" id="MRY13990.1"/>
    </source>
</evidence>
<keyword evidence="1" id="KW-0812">Transmembrane</keyword>